<proteinExistence type="predicted"/>
<evidence type="ECO:0000313" key="5">
    <source>
        <dbReference type="Proteomes" id="UP000238296"/>
    </source>
</evidence>
<reference evidence="3" key="3">
    <citation type="submission" date="2018-01" db="EMBL/GenBank/DDBJ databases">
        <authorList>
            <person name="Gaut B.S."/>
            <person name="Morton B.R."/>
            <person name="Clegg M.T."/>
            <person name="Duvall M.R."/>
        </authorList>
    </citation>
    <scope>NUCLEOTIDE SEQUENCE</scope>
    <source>
        <strain evidence="3">ATCC BAA-2683</strain>
    </source>
</reference>
<reference evidence="3 5" key="2">
    <citation type="journal article" date="2017" name="Int. J. Syst. Evol. Microbiol.">
        <title>Mycobacterium talmoniae sp. nov., a slowly growing mycobacterium isolated from human respiratory samples.</title>
        <authorList>
            <person name="Davidson R.M."/>
            <person name="DeGroote M.A."/>
            <person name="Marola J.L."/>
            <person name="Buss S."/>
            <person name="Jones V."/>
            <person name="McNeil M.R."/>
            <person name="Freifeld A.G."/>
            <person name="Elaine Epperson L."/>
            <person name="Hasan N.A."/>
            <person name="Jackson M."/>
            <person name="Iwen P.C."/>
            <person name="Salfinger M."/>
            <person name="Strong M."/>
        </authorList>
    </citation>
    <scope>NUCLEOTIDE SEQUENCE [LARGE SCALE GENOMIC DNA]</scope>
    <source>
        <strain evidence="3 5">ATCC BAA-2683</strain>
    </source>
</reference>
<keyword evidence="4" id="KW-1185">Reference proteome</keyword>
<evidence type="ECO:0000313" key="4">
    <source>
        <dbReference type="Proteomes" id="UP000179734"/>
    </source>
</evidence>
<dbReference type="Proteomes" id="UP000179734">
    <property type="component" value="Unassembled WGS sequence"/>
</dbReference>
<dbReference type="CDD" id="cd06558">
    <property type="entry name" value="crotonase-like"/>
    <property type="match status" value="1"/>
</dbReference>
<reference evidence="2 4" key="1">
    <citation type="submission" date="2016-10" db="EMBL/GenBank/DDBJ databases">
        <title>Genome sequence of Mycobacterium talmonii.</title>
        <authorList>
            <person name="Greninger A.L."/>
            <person name="Elliott B."/>
            <person name="Vasireddy S."/>
            <person name="Vasireddy R."/>
        </authorList>
    </citation>
    <scope>NUCLEOTIDE SEQUENCE [LARGE SCALE GENOMIC DNA]</scope>
    <source>
        <strain evidence="2">MO-5499</strain>
        <strain evidence="4">NE-TNMC-100812</strain>
    </source>
</reference>
<dbReference type="GO" id="GO:0018812">
    <property type="term" value="F:3-hydroxyacyl-CoA dehydratase activity"/>
    <property type="evidence" value="ECO:0007669"/>
    <property type="project" value="UniProtKB-EC"/>
</dbReference>
<comment type="caution">
    <text evidence="2">The sequence shown here is derived from an EMBL/GenBank/DDBJ whole genome shotgun (WGS) entry which is preliminary data.</text>
</comment>
<dbReference type="Proteomes" id="UP000238296">
    <property type="component" value="Unassembled WGS sequence"/>
</dbReference>
<accession>A0A1S1NHU5</accession>
<organism evidence="2 4">
    <name type="scientific">Mycobacterium talmoniae</name>
    <dbReference type="NCBI Taxonomy" id="1858794"/>
    <lineage>
        <taxon>Bacteria</taxon>
        <taxon>Bacillati</taxon>
        <taxon>Actinomycetota</taxon>
        <taxon>Actinomycetes</taxon>
        <taxon>Mycobacteriales</taxon>
        <taxon>Mycobacteriaceae</taxon>
        <taxon>Mycobacterium</taxon>
    </lineage>
</organism>
<dbReference type="PANTHER" id="PTHR11941">
    <property type="entry name" value="ENOYL-COA HYDRATASE-RELATED"/>
    <property type="match status" value="1"/>
</dbReference>
<evidence type="ECO:0000313" key="3">
    <source>
        <dbReference type="EMBL" id="PQM45385.1"/>
    </source>
</evidence>
<keyword evidence="1" id="KW-0443">Lipid metabolism</keyword>
<dbReference type="RefSeq" id="WP_071022969.1">
    <property type="nucleotide sequence ID" value="NZ_MLQM01000017.1"/>
</dbReference>
<dbReference type="EC" id="4.2.1.150" evidence="3"/>
<dbReference type="Gene3D" id="3.90.226.10">
    <property type="entry name" value="2-enoyl-CoA Hydratase, Chain A, domain 1"/>
    <property type="match status" value="1"/>
</dbReference>
<dbReference type="PANTHER" id="PTHR11941:SF54">
    <property type="entry name" value="ENOYL-COA HYDRATASE, MITOCHONDRIAL"/>
    <property type="match status" value="1"/>
</dbReference>
<dbReference type="InterPro" id="IPR001753">
    <property type="entry name" value="Enoyl-CoA_hydra/iso"/>
</dbReference>
<gene>
    <name evidence="3" type="primary">crt_9</name>
    <name evidence="2" type="ORF">BKN37_05640</name>
    <name evidence="3" type="ORF">C1Y40_04421</name>
</gene>
<evidence type="ECO:0000313" key="2">
    <source>
        <dbReference type="EMBL" id="OHV05429.1"/>
    </source>
</evidence>
<dbReference type="AlphaFoldDB" id="A0A1S1NHU5"/>
<dbReference type="GO" id="GO:0006635">
    <property type="term" value="P:fatty acid beta-oxidation"/>
    <property type="evidence" value="ECO:0007669"/>
    <property type="project" value="TreeGrafter"/>
</dbReference>
<dbReference type="EMBL" id="MLQM01000017">
    <property type="protein sequence ID" value="OHV05429.1"/>
    <property type="molecule type" value="Genomic_DNA"/>
</dbReference>
<evidence type="ECO:0000256" key="1">
    <source>
        <dbReference type="ARBA" id="ARBA00023098"/>
    </source>
</evidence>
<dbReference type="Pfam" id="PF00378">
    <property type="entry name" value="ECH_1"/>
    <property type="match status" value="1"/>
</dbReference>
<sequence length="255" mass="27056">MSTVLHTITDGVGRIALNRPGQMNAITVALGRELERAILDLGNDPRANVVLIRGLGGNFCAGGDFNEVQRLRSDGPDELRSLFIAFRRACEAIANVDVPVVAAVEGVAMAGGFELMQSADVVLVSDDARIADNHINFGMIPGGGSTQRMPRLVGRQQALGILLSGDRMSGQEAVRYGLAYRSFAPSEFNEGVEQFVSRLAGRQRSAVTAIKRLVYAGMGRSLAVGLNDESDAVVAHISGQTGERAINAFAEKGES</sequence>
<dbReference type="SUPFAM" id="SSF52096">
    <property type="entry name" value="ClpP/crotonase"/>
    <property type="match status" value="1"/>
</dbReference>
<dbReference type="EMBL" id="PPEA01000651">
    <property type="protein sequence ID" value="PQM45385.1"/>
    <property type="molecule type" value="Genomic_DNA"/>
</dbReference>
<protein>
    <submittedName>
        <fullName evidence="2 3">Enoyl-CoA hydratase</fullName>
        <ecNumber evidence="3">4.2.1.150</ecNumber>
    </submittedName>
</protein>
<dbReference type="InterPro" id="IPR029045">
    <property type="entry name" value="ClpP/crotonase-like_dom_sf"/>
</dbReference>
<name>A0A1S1NHU5_9MYCO</name>
<keyword evidence="3" id="KW-0456">Lyase</keyword>